<reference evidence="3" key="1">
    <citation type="submission" date="2021-03" db="EMBL/GenBank/DDBJ databases">
        <title>Whole Genome Sequence of Bradyrhizobium sp. Strain 144S4.</title>
        <authorList>
            <person name="Bromfield E.S.P."/>
            <person name="Cloutier S."/>
        </authorList>
    </citation>
    <scope>NUCLEOTIDE SEQUENCE [LARGE SCALE GENOMIC DNA]</scope>
    <source>
        <strain evidence="3">144S4</strain>
    </source>
</reference>
<gene>
    <name evidence="4" type="ORF">J4G43_005140</name>
    <name evidence="3" type="ORF">J4G43_07340</name>
</gene>
<dbReference type="InterPro" id="IPR051083">
    <property type="entry name" value="GrpII_Intron_Splice-Mob/Def"/>
</dbReference>
<keyword evidence="3" id="KW-0548">Nucleotidyltransferase</keyword>
<name>A0A939M6X3_9BRAD</name>
<keyword evidence="3" id="KW-0808">Transferase</keyword>
<dbReference type="SUPFAM" id="SSF56672">
    <property type="entry name" value="DNA/RNA polymerases"/>
    <property type="match status" value="1"/>
</dbReference>
<dbReference type="InterPro" id="IPR043502">
    <property type="entry name" value="DNA/RNA_pol_sf"/>
</dbReference>
<dbReference type="Pfam" id="PF00078">
    <property type="entry name" value="RVT_1"/>
    <property type="match status" value="1"/>
</dbReference>
<organism evidence="3">
    <name type="scientific">Bradyrhizobium barranii subsp. barranii</name>
    <dbReference type="NCBI Taxonomy" id="2823807"/>
    <lineage>
        <taxon>Bacteria</taxon>
        <taxon>Pseudomonadati</taxon>
        <taxon>Pseudomonadota</taxon>
        <taxon>Alphaproteobacteria</taxon>
        <taxon>Hyphomicrobiales</taxon>
        <taxon>Nitrobacteraceae</taxon>
        <taxon>Bradyrhizobium</taxon>
        <taxon>Bradyrhizobium barranii</taxon>
    </lineage>
</organism>
<dbReference type="CDD" id="cd01646">
    <property type="entry name" value="RT_Bac_retron_I"/>
    <property type="match status" value="1"/>
</dbReference>
<evidence type="ECO:0000313" key="4">
    <source>
        <dbReference type="EMBL" id="UEM13704.1"/>
    </source>
</evidence>
<dbReference type="EMBL" id="CP086136">
    <property type="protein sequence ID" value="UEM13704.1"/>
    <property type="molecule type" value="Genomic_DNA"/>
</dbReference>
<evidence type="ECO:0000259" key="2">
    <source>
        <dbReference type="PROSITE" id="PS50878"/>
    </source>
</evidence>
<feature type="domain" description="Reverse transcriptase" evidence="2">
    <location>
        <begin position="54"/>
        <end position="338"/>
    </location>
</feature>
<accession>A0A939M6X3</accession>
<dbReference type="RefSeq" id="WP_208084203.1">
    <property type="nucleotide sequence ID" value="NZ_CP086136.1"/>
</dbReference>
<dbReference type="InterPro" id="IPR000477">
    <property type="entry name" value="RT_dom"/>
</dbReference>
<dbReference type="PANTHER" id="PTHR34047:SF8">
    <property type="entry name" value="PROTEIN YKFC"/>
    <property type="match status" value="1"/>
</dbReference>
<dbReference type="GO" id="GO:0003964">
    <property type="term" value="F:RNA-directed DNA polymerase activity"/>
    <property type="evidence" value="ECO:0007669"/>
    <property type="project" value="UniProtKB-KW"/>
</dbReference>
<dbReference type="PROSITE" id="PS50878">
    <property type="entry name" value="RT_POL"/>
    <property type="match status" value="1"/>
</dbReference>
<sequence>MAELKIPFGLDGAVMSKINWKLALARVSHDLRSDFIYAPHIGFIYAKAGEELIQEVQSALASGKYSPGVPITIEVPKSFRIRVAVKPERLGPSFSRPGSILLPHDRLLYQALADQAAPIVAEKTDHSRSFSHQLARPDSVSMFIPTRTCWNALQTALLDHSKADEVKYILKIDVANYFGSMNLHTLINVLNDSGYVGELSGRLEAVLTSYTSQRSSRGILQGMFPSDLFGNFYMEPIDRFLKEYGVRAARYVDDIYIFLDSVEAADRLLGQLIPKLRYYDLVLNEAKCMIIPKRQLHTEEPDLQALFDDAVDEIRDQMNDEDFDADYGFQSEWNTVTMRTMMMTRLRMTTKTTSI</sequence>
<evidence type="ECO:0000313" key="5">
    <source>
        <dbReference type="Proteomes" id="UP000664702"/>
    </source>
</evidence>
<dbReference type="EMBL" id="JAGEMI010000001">
    <property type="protein sequence ID" value="MBO1860792.1"/>
    <property type="molecule type" value="Genomic_DNA"/>
</dbReference>
<dbReference type="Proteomes" id="UP000664702">
    <property type="component" value="Chromosome"/>
</dbReference>
<evidence type="ECO:0000256" key="1">
    <source>
        <dbReference type="ARBA" id="ARBA00034120"/>
    </source>
</evidence>
<keyword evidence="3" id="KW-0695">RNA-directed DNA polymerase</keyword>
<dbReference type="AlphaFoldDB" id="A0A939M6X3"/>
<proteinExistence type="inferred from homology"/>
<dbReference type="PANTHER" id="PTHR34047">
    <property type="entry name" value="NUCLEAR INTRON MATURASE 1, MITOCHONDRIAL-RELATED"/>
    <property type="match status" value="1"/>
</dbReference>
<comment type="similarity">
    <text evidence="1">Belongs to the bacterial reverse transcriptase family.</text>
</comment>
<dbReference type="KEGG" id="bban:J4G43_005140"/>
<evidence type="ECO:0000313" key="3">
    <source>
        <dbReference type="EMBL" id="MBO1860792.1"/>
    </source>
</evidence>
<protein>
    <submittedName>
        <fullName evidence="3">RNA-directed DNA polymerase</fullName>
    </submittedName>
</protein>
<reference evidence="4 5" key="2">
    <citation type="journal article" date="2022" name="Int. J. Syst. Evol. Microbiol.">
        <title>Strains of Bradyrhizobium barranii sp. nov. associated with legumes native to Canada are symbionts of soybeans and belong to different subspecies (subsp. barranii subsp. nov. and subsp. apii subsp. nov.) and symbiovars (sv. glycinearum and sv. septentrionale).</title>
        <authorList>
            <person name="Bromfield E.S.P."/>
            <person name="Cloutier S."/>
            <person name="Wasai-Hara S."/>
            <person name="Minamisawa K."/>
        </authorList>
    </citation>
    <scope>NUCLEOTIDE SEQUENCE [LARGE SCALE GENOMIC DNA]</scope>
    <source>
        <strain evidence="4 5">144S4</strain>
    </source>
</reference>